<feature type="region of interest" description="Disordered" evidence="1">
    <location>
        <begin position="1"/>
        <end position="21"/>
    </location>
</feature>
<feature type="compositionally biased region" description="Basic and acidic residues" evidence="1">
    <location>
        <begin position="1"/>
        <end position="19"/>
    </location>
</feature>
<gene>
    <name evidence="2" type="ORF">EV646_113183</name>
</gene>
<keyword evidence="3" id="KW-1185">Reference proteome</keyword>
<dbReference type="Proteomes" id="UP000295573">
    <property type="component" value="Unassembled WGS sequence"/>
</dbReference>
<dbReference type="RefSeq" id="WP_132155474.1">
    <property type="nucleotide sequence ID" value="NZ_SLWR01000013.1"/>
</dbReference>
<dbReference type="EMBL" id="SLWR01000013">
    <property type="protein sequence ID" value="TCO42561.1"/>
    <property type="molecule type" value="Genomic_DNA"/>
</dbReference>
<evidence type="ECO:0000256" key="1">
    <source>
        <dbReference type="SAM" id="MobiDB-lite"/>
    </source>
</evidence>
<dbReference type="OrthoDB" id="9890291at2"/>
<evidence type="ECO:0000313" key="2">
    <source>
        <dbReference type="EMBL" id="TCO42561.1"/>
    </source>
</evidence>
<protein>
    <submittedName>
        <fullName evidence="2">Uncharacterized protein</fullName>
    </submittedName>
</protein>
<evidence type="ECO:0000313" key="3">
    <source>
        <dbReference type="Proteomes" id="UP000295573"/>
    </source>
</evidence>
<sequence>MSDEADQKVSPRLRAKLDDAGSEQDVEVVVALAPPELPTEGSRGQKIAVAKQRFERDVASMSERITSSGGKIIDTAWINSTIHTRLRAEQVDDLATDDHVVALDLPAKLEAED</sequence>
<proteinExistence type="predicted"/>
<accession>A0A4R2ID90</accession>
<dbReference type="AlphaFoldDB" id="A0A4R2ID90"/>
<name>A0A4R2ID90_9ACTN</name>
<comment type="caution">
    <text evidence="2">The sequence shown here is derived from an EMBL/GenBank/DDBJ whole genome shotgun (WGS) entry which is preliminary data.</text>
</comment>
<organism evidence="2 3">
    <name type="scientific">Kribbella antiqua</name>
    <dbReference type="NCBI Taxonomy" id="2512217"/>
    <lineage>
        <taxon>Bacteria</taxon>
        <taxon>Bacillati</taxon>
        <taxon>Actinomycetota</taxon>
        <taxon>Actinomycetes</taxon>
        <taxon>Propionibacteriales</taxon>
        <taxon>Kribbellaceae</taxon>
        <taxon>Kribbella</taxon>
    </lineage>
</organism>
<reference evidence="2 3" key="1">
    <citation type="journal article" date="2015" name="Stand. Genomic Sci.">
        <title>Genomic Encyclopedia of Bacterial and Archaeal Type Strains, Phase III: the genomes of soil and plant-associated and newly described type strains.</title>
        <authorList>
            <person name="Whitman W.B."/>
            <person name="Woyke T."/>
            <person name="Klenk H.P."/>
            <person name="Zhou Y."/>
            <person name="Lilburn T.G."/>
            <person name="Beck B.J."/>
            <person name="De Vos P."/>
            <person name="Vandamme P."/>
            <person name="Eisen J.A."/>
            <person name="Garrity G."/>
            <person name="Hugenholtz P."/>
            <person name="Kyrpides N.C."/>
        </authorList>
    </citation>
    <scope>NUCLEOTIDE SEQUENCE [LARGE SCALE GENOMIC DNA]</scope>
    <source>
        <strain evidence="2 3">VKM Ac-2541</strain>
    </source>
</reference>